<protein>
    <submittedName>
        <fullName evidence="2">Uncharacterized protein</fullName>
    </submittedName>
</protein>
<feature type="compositionally biased region" description="Low complexity" evidence="1">
    <location>
        <begin position="466"/>
        <end position="489"/>
    </location>
</feature>
<dbReference type="Proteomes" id="UP000517547">
    <property type="component" value="Unassembled WGS sequence"/>
</dbReference>
<organism evidence="2 3">
    <name type="scientific">Pseudomonas gingeri</name>
    <dbReference type="NCBI Taxonomy" id="117681"/>
    <lineage>
        <taxon>Bacteria</taxon>
        <taxon>Pseudomonadati</taxon>
        <taxon>Pseudomonadota</taxon>
        <taxon>Gammaproteobacteria</taxon>
        <taxon>Pseudomonadales</taxon>
        <taxon>Pseudomonadaceae</taxon>
        <taxon>Pseudomonas</taxon>
    </lineage>
</organism>
<proteinExistence type="predicted"/>
<gene>
    <name evidence="2" type="ORF">HX845_31185</name>
</gene>
<dbReference type="EMBL" id="JACAQE010000012">
    <property type="protein sequence ID" value="NWC18156.1"/>
    <property type="molecule type" value="Genomic_DNA"/>
</dbReference>
<dbReference type="RefSeq" id="WP_146049185.1">
    <property type="nucleotide sequence ID" value="NZ_JACAOR010000012.1"/>
</dbReference>
<accession>A0A7Y7Y5S6</accession>
<evidence type="ECO:0000256" key="1">
    <source>
        <dbReference type="SAM" id="MobiDB-lite"/>
    </source>
</evidence>
<feature type="compositionally biased region" description="Polar residues" evidence="1">
    <location>
        <begin position="1"/>
        <end position="22"/>
    </location>
</feature>
<evidence type="ECO:0000313" key="2">
    <source>
        <dbReference type="EMBL" id="NWC18156.1"/>
    </source>
</evidence>
<reference evidence="2 3" key="1">
    <citation type="submission" date="2020-04" db="EMBL/GenBank/DDBJ databases">
        <title>Molecular characterization of pseudomonads from Agaricus bisporus reveal novel blotch 2 pathogens in Western Europe.</title>
        <authorList>
            <person name="Taparia T."/>
            <person name="Krijger M."/>
            <person name="Haynes E."/>
            <person name="Elpinstone J.G."/>
            <person name="Noble R."/>
            <person name="Van Der Wolf J."/>
        </authorList>
    </citation>
    <scope>NUCLEOTIDE SEQUENCE [LARGE SCALE GENOMIC DNA]</scope>
    <source>
        <strain evidence="2 3">IPO3738</strain>
    </source>
</reference>
<dbReference type="AlphaFoldDB" id="A0A7Y7Y5S6"/>
<comment type="caution">
    <text evidence="2">The sequence shown here is derived from an EMBL/GenBank/DDBJ whole genome shotgun (WGS) entry which is preliminary data.</text>
</comment>
<evidence type="ECO:0000313" key="3">
    <source>
        <dbReference type="Proteomes" id="UP000517547"/>
    </source>
</evidence>
<sequence>MTIPSSTSGGHYLTTSQRQANASHDVEMQTPSRATAVDRVQPGTPQALEGLKQKMADIFEPHKTADNEEALKTLIDSRADELHAMGQTADDVERLLDKAARMDRVAVPAQGAVGGIPFGVASVVLDRVPDISADAAHSPAYGGFLSGAFSGAADVVGGGLLSKATHDTFWLKAPAESLEPVMQDAQKAKASENLGTQTLQNAVATQTFSLRNAVRGVLNTTLTATSGPKTAAAVDTGMSALGGMAAGAGFASIMRGHDTRAHRAGPEYLFGRQDWKKQYETLRDCNPTRDPLINGAKRMAKLPLDIMTDGLKSIAGAATMTSLANNGLALGGGFAVASQVRGLVKEAATRAGFSPVAKVAVDQATNLGMSALAFAGLSVTSTLAGPASDHAVKVLQEDVPPKAQAIADKVQTQVAAKAESAGKQISSGYAGAKQSVSHMMDGLGDAAASGADLLAGAINTVRRRPAATANAPVNTPTPTPANAVASSSTQPNPASQV</sequence>
<name>A0A7Y7Y5S6_9PSED</name>
<feature type="region of interest" description="Disordered" evidence="1">
    <location>
        <begin position="465"/>
        <end position="497"/>
    </location>
</feature>
<dbReference type="PRINTS" id="PR01608">
    <property type="entry name" value="BACINVASINC"/>
</dbReference>
<dbReference type="GeneID" id="57663038"/>
<feature type="region of interest" description="Disordered" evidence="1">
    <location>
        <begin position="1"/>
        <end position="29"/>
    </location>
</feature>